<feature type="transmembrane region" description="Helical" evidence="2">
    <location>
        <begin position="39"/>
        <end position="60"/>
    </location>
</feature>
<evidence type="ECO:0000313" key="4">
    <source>
        <dbReference type="Proteomes" id="UP001381693"/>
    </source>
</evidence>
<evidence type="ECO:0000256" key="1">
    <source>
        <dbReference type="SAM" id="MobiDB-lite"/>
    </source>
</evidence>
<proteinExistence type="predicted"/>
<protein>
    <submittedName>
        <fullName evidence="3">Uncharacterized protein</fullName>
    </submittedName>
</protein>
<reference evidence="3 4" key="1">
    <citation type="submission" date="2023-11" db="EMBL/GenBank/DDBJ databases">
        <title>Halocaridina rubra genome assembly.</title>
        <authorList>
            <person name="Smith C."/>
        </authorList>
    </citation>
    <scope>NUCLEOTIDE SEQUENCE [LARGE SCALE GENOMIC DNA]</scope>
    <source>
        <strain evidence="3">EP-1</strain>
        <tissue evidence="3">Whole</tissue>
    </source>
</reference>
<evidence type="ECO:0000256" key="2">
    <source>
        <dbReference type="SAM" id="Phobius"/>
    </source>
</evidence>
<organism evidence="3 4">
    <name type="scientific">Halocaridina rubra</name>
    <name type="common">Hawaiian red shrimp</name>
    <dbReference type="NCBI Taxonomy" id="373956"/>
    <lineage>
        <taxon>Eukaryota</taxon>
        <taxon>Metazoa</taxon>
        <taxon>Ecdysozoa</taxon>
        <taxon>Arthropoda</taxon>
        <taxon>Crustacea</taxon>
        <taxon>Multicrustacea</taxon>
        <taxon>Malacostraca</taxon>
        <taxon>Eumalacostraca</taxon>
        <taxon>Eucarida</taxon>
        <taxon>Decapoda</taxon>
        <taxon>Pleocyemata</taxon>
        <taxon>Caridea</taxon>
        <taxon>Atyoidea</taxon>
        <taxon>Atyidae</taxon>
        <taxon>Halocaridina</taxon>
    </lineage>
</organism>
<gene>
    <name evidence="3" type="ORF">SK128_010406</name>
</gene>
<evidence type="ECO:0000313" key="3">
    <source>
        <dbReference type="EMBL" id="KAK7081680.1"/>
    </source>
</evidence>
<sequence length="68" mass="7584">MAIEREAGLGQEVGSNRPGRLSHCPHYMRLYKTFRKTHLVIAAGNMFAMAATSLHLYYVATKLCSVTL</sequence>
<comment type="caution">
    <text evidence="3">The sequence shown here is derived from an EMBL/GenBank/DDBJ whole genome shotgun (WGS) entry which is preliminary data.</text>
</comment>
<keyword evidence="4" id="KW-1185">Reference proteome</keyword>
<dbReference type="AlphaFoldDB" id="A0AAN8XP47"/>
<keyword evidence="2" id="KW-0472">Membrane</keyword>
<dbReference type="Proteomes" id="UP001381693">
    <property type="component" value="Unassembled WGS sequence"/>
</dbReference>
<dbReference type="EMBL" id="JAXCGZ010004544">
    <property type="protein sequence ID" value="KAK7081680.1"/>
    <property type="molecule type" value="Genomic_DNA"/>
</dbReference>
<accession>A0AAN8XP47</accession>
<keyword evidence="2" id="KW-0812">Transmembrane</keyword>
<keyword evidence="2" id="KW-1133">Transmembrane helix</keyword>
<name>A0AAN8XP47_HALRR</name>
<feature type="region of interest" description="Disordered" evidence="1">
    <location>
        <begin position="1"/>
        <end position="21"/>
    </location>
</feature>